<evidence type="ECO:0008006" key="5">
    <source>
        <dbReference type="Google" id="ProtNLM"/>
    </source>
</evidence>
<feature type="transmembrane region" description="Helical" evidence="2">
    <location>
        <begin position="12"/>
        <end position="34"/>
    </location>
</feature>
<organism evidence="3 4">
    <name type="scientific">Georgenia halophila</name>
    <dbReference type="NCBI Taxonomy" id="620889"/>
    <lineage>
        <taxon>Bacteria</taxon>
        <taxon>Bacillati</taxon>
        <taxon>Actinomycetota</taxon>
        <taxon>Actinomycetes</taxon>
        <taxon>Micrococcales</taxon>
        <taxon>Bogoriellaceae</taxon>
        <taxon>Georgenia</taxon>
    </lineage>
</organism>
<proteinExistence type="predicted"/>
<reference evidence="4" key="1">
    <citation type="journal article" date="2019" name="Int. J. Syst. Evol. Microbiol.">
        <title>The Global Catalogue of Microorganisms (GCM) 10K type strain sequencing project: providing services to taxonomists for standard genome sequencing and annotation.</title>
        <authorList>
            <consortium name="The Broad Institute Genomics Platform"/>
            <consortium name="The Broad Institute Genome Sequencing Center for Infectious Disease"/>
            <person name="Wu L."/>
            <person name="Ma J."/>
        </authorList>
    </citation>
    <scope>NUCLEOTIDE SEQUENCE [LARGE SCALE GENOMIC DNA]</scope>
    <source>
        <strain evidence="4">JCM 17810</strain>
    </source>
</reference>
<feature type="compositionally biased region" description="Low complexity" evidence="1">
    <location>
        <begin position="42"/>
        <end position="59"/>
    </location>
</feature>
<accession>A0ABP8LF50</accession>
<evidence type="ECO:0000256" key="1">
    <source>
        <dbReference type="SAM" id="MobiDB-lite"/>
    </source>
</evidence>
<name>A0ABP8LF50_9MICO</name>
<keyword evidence="2" id="KW-0812">Transmembrane</keyword>
<feature type="region of interest" description="Disordered" evidence="1">
    <location>
        <begin position="41"/>
        <end position="64"/>
    </location>
</feature>
<gene>
    <name evidence="3" type="ORF">GCM10023169_26910</name>
</gene>
<dbReference type="Proteomes" id="UP001500622">
    <property type="component" value="Unassembled WGS sequence"/>
</dbReference>
<keyword evidence="2" id="KW-1133">Transmembrane helix</keyword>
<dbReference type="EMBL" id="BAABGN010000011">
    <property type="protein sequence ID" value="GAA4427222.1"/>
    <property type="molecule type" value="Genomic_DNA"/>
</dbReference>
<protein>
    <recommendedName>
        <fullName evidence="5">Mce-associated membrane protein</fullName>
    </recommendedName>
</protein>
<keyword evidence="4" id="KW-1185">Reference proteome</keyword>
<dbReference type="RefSeq" id="WP_345216771.1">
    <property type="nucleotide sequence ID" value="NZ_BAABGN010000011.1"/>
</dbReference>
<keyword evidence="2" id="KW-0472">Membrane</keyword>
<evidence type="ECO:0000256" key="2">
    <source>
        <dbReference type="SAM" id="Phobius"/>
    </source>
</evidence>
<evidence type="ECO:0000313" key="4">
    <source>
        <dbReference type="Proteomes" id="UP001500622"/>
    </source>
</evidence>
<sequence length="231" mass="24165">MSQTQVRAPRRWGLRLFVLVVVAGVLAALATWVYGLTREAEQTSTPSPSGLPSSGQSDGDGARVANGCLGGQAVTAQTVLTAQGQAPLDDVGAAEFAATTSRWLGVSDATIPPANEIPTVMEAVTAQRATDAVTQVAERLKELGAGAVRKGPPVATTHGGYYIESSANDEVVVSVLVTVPRWSDENTDEVWASSGTFTLDRSSGKWLLVDFSGTREPDDLRSVMTPYVGGC</sequence>
<comment type="caution">
    <text evidence="3">The sequence shown here is derived from an EMBL/GenBank/DDBJ whole genome shotgun (WGS) entry which is preliminary data.</text>
</comment>
<evidence type="ECO:0000313" key="3">
    <source>
        <dbReference type="EMBL" id="GAA4427222.1"/>
    </source>
</evidence>